<protein>
    <recommendedName>
        <fullName evidence="3">NAB domain-containing protein</fullName>
    </recommendedName>
</protein>
<dbReference type="InterPro" id="IPR055411">
    <property type="entry name" value="LRR_FXL15/At3g58940/PEG3-like"/>
</dbReference>
<evidence type="ECO:0000256" key="1">
    <source>
        <dbReference type="ARBA" id="ARBA00023054"/>
    </source>
</evidence>
<feature type="domain" description="NAB" evidence="3">
    <location>
        <begin position="1"/>
        <end position="77"/>
    </location>
</feature>
<dbReference type="Pfam" id="PF24758">
    <property type="entry name" value="LRR_At5g56370"/>
    <property type="match status" value="1"/>
</dbReference>
<dbReference type="PANTHER" id="PTHR31293">
    <property type="entry name" value="RNI-LIKE SUPERFAMILY PROTEIN"/>
    <property type="match status" value="1"/>
</dbReference>
<dbReference type="AlphaFoldDB" id="A0A8S1ZLD6"/>
<sequence>MDASQPPLPQLPSLYELESRMQVMRVSALEENQTGETFSQRAEWFYQRRPLLLSLCQDLYDSYATLLDRFNQNPKQVIPHDNDTDTDITSEVESILSFQQMEVSTCDKHKNIEELVSQLMTANLEKDTAKHDLQRREQKLQEASKTIDLLKKLVMLLDMEKEVAVEETANLGYKLTSLLEENRELATEALFMKKEAVRLARCVLKMRDEHFQKMCHLQNQIYAMQSSRESVCENVSAPSCFGLDNNAIVKQSKKLFDILGSSAVERGLLELHLHADPRCYFVEIERELFTSNTLVRLTLSGEYSLEVKGVFFPALKSLSLLSVSMLNYDNYFRLLDGCPALEVLYIRDAGHFGLPRCGAVVKSSSIKRLVVFVNLPYSKEHHKVSCFEAPSLVYLDYSSFVFGNYQSVDLESLLEARLNLSCGYNQHYNPSLVS</sequence>
<dbReference type="InterPro" id="IPR055294">
    <property type="entry name" value="FBL60-like"/>
</dbReference>
<feature type="coiled-coil region" evidence="2">
    <location>
        <begin position="112"/>
        <end position="153"/>
    </location>
</feature>
<dbReference type="InterPro" id="IPR011684">
    <property type="entry name" value="NAB"/>
</dbReference>
<reference evidence="4" key="1">
    <citation type="submission" date="2021-01" db="EMBL/GenBank/DDBJ databases">
        <authorList>
            <person name="Bezrukov I."/>
        </authorList>
    </citation>
    <scope>NUCLEOTIDE SEQUENCE</scope>
</reference>
<organism evidence="4 5">
    <name type="scientific">Arabidopsis arenosa</name>
    <name type="common">Sand rock-cress</name>
    <name type="synonym">Cardaminopsis arenosa</name>
    <dbReference type="NCBI Taxonomy" id="38785"/>
    <lineage>
        <taxon>Eukaryota</taxon>
        <taxon>Viridiplantae</taxon>
        <taxon>Streptophyta</taxon>
        <taxon>Embryophyta</taxon>
        <taxon>Tracheophyta</taxon>
        <taxon>Spermatophyta</taxon>
        <taxon>Magnoliopsida</taxon>
        <taxon>eudicotyledons</taxon>
        <taxon>Gunneridae</taxon>
        <taxon>Pentapetalae</taxon>
        <taxon>rosids</taxon>
        <taxon>malvids</taxon>
        <taxon>Brassicales</taxon>
        <taxon>Brassicaceae</taxon>
        <taxon>Camelineae</taxon>
        <taxon>Arabidopsis</taxon>
    </lineage>
</organism>
<name>A0A8S1ZLD6_ARAAE</name>
<evidence type="ECO:0000313" key="4">
    <source>
        <dbReference type="EMBL" id="CAE5959634.1"/>
    </source>
</evidence>
<proteinExistence type="predicted"/>
<evidence type="ECO:0000259" key="3">
    <source>
        <dbReference type="PROSITE" id="PS51774"/>
    </source>
</evidence>
<evidence type="ECO:0000313" key="5">
    <source>
        <dbReference type="Proteomes" id="UP000682877"/>
    </source>
</evidence>
<keyword evidence="1 2" id="KW-0175">Coiled coil</keyword>
<dbReference type="PANTHER" id="PTHR31293:SF12">
    <property type="entry name" value="RNI-LIKE SUPERFAMILY PROTEIN"/>
    <property type="match status" value="1"/>
</dbReference>
<accession>A0A8S1ZLD6</accession>
<gene>
    <name evidence="4" type="ORF">AARE701A_LOCUS3140</name>
</gene>
<evidence type="ECO:0000256" key="2">
    <source>
        <dbReference type="SAM" id="Coils"/>
    </source>
</evidence>
<dbReference type="EMBL" id="LR999451">
    <property type="protein sequence ID" value="CAE5959634.1"/>
    <property type="molecule type" value="Genomic_DNA"/>
</dbReference>
<dbReference type="GO" id="GO:0016020">
    <property type="term" value="C:membrane"/>
    <property type="evidence" value="ECO:0007669"/>
    <property type="project" value="UniProtKB-ARBA"/>
</dbReference>
<keyword evidence="5" id="KW-1185">Reference proteome</keyword>
<dbReference type="GO" id="GO:0003779">
    <property type="term" value="F:actin binding"/>
    <property type="evidence" value="ECO:0007669"/>
    <property type="project" value="InterPro"/>
</dbReference>
<dbReference type="PROSITE" id="PS51774">
    <property type="entry name" value="NAB"/>
    <property type="match status" value="1"/>
</dbReference>
<dbReference type="Proteomes" id="UP000682877">
    <property type="component" value="Chromosome 1"/>
</dbReference>
<dbReference type="SUPFAM" id="SSF52058">
    <property type="entry name" value="L domain-like"/>
    <property type="match status" value="1"/>
</dbReference>